<dbReference type="InterPro" id="IPR050166">
    <property type="entry name" value="ABC_transporter_ATP-bind"/>
</dbReference>
<evidence type="ECO:0000256" key="1">
    <source>
        <dbReference type="ARBA" id="ARBA00022448"/>
    </source>
</evidence>
<feature type="domain" description="ABC transporter" evidence="4">
    <location>
        <begin position="11"/>
        <end position="238"/>
    </location>
</feature>
<dbReference type="PROSITE" id="PS50893">
    <property type="entry name" value="ABC_TRANSPORTER_2"/>
    <property type="match status" value="1"/>
</dbReference>
<protein>
    <submittedName>
        <fullName evidence="5">ABC transporter ATP-binding protein</fullName>
    </submittedName>
</protein>
<evidence type="ECO:0000313" key="6">
    <source>
        <dbReference type="Proteomes" id="UP000460549"/>
    </source>
</evidence>
<dbReference type="CDD" id="cd03293">
    <property type="entry name" value="ABC_NrtD_SsuB_transporters"/>
    <property type="match status" value="1"/>
</dbReference>
<dbReference type="Gene3D" id="3.40.50.300">
    <property type="entry name" value="P-loop containing nucleotide triphosphate hydrolases"/>
    <property type="match status" value="1"/>
</dbReference>
<evidence type="ECO:0000259" key="4">
    <source>
        <dbReference type="PROSITE" id="PS50893"/>
    </source>
</evidence>
<comment type="caution">
    <text evidence="5">The sequence shown here is derived from an EMBL/GenBank/DDBJ whole genome shotgun (WGS) entry which is preliminary data.</text>
</comment>
<dbReference type="Proteomes" id="UP000460549">
    <property type="component" value="Unassembled WGS sequence"/>
</dbReference>
<dbReference type="InterPro" id="IPR003593">
    <property type="entry name" value="AAA+_ATPase"/>
</dbReference>
<dbReference type="AlphaFoldDB" id="A0A7X2PDD5"/>
<dbReference type="GO" id="GO:0005524">
    <property type="term" value="F:ATP binding"/>
    <property type="evidence" value="ECO:0007669"/>
    <property type="project" value="UniProtKB-KW"/>
</dbReference>
<evidence type="ECO:0000256" key="2">
    <source>
        <dbReference type="ARBA" id="ARBA00022741"/>
    </source>
</evidence>
<keyword evidence="6" id="KW-1185">Reference proteome</keyword>
<sequence length="254" mass="28955">MSEKDVLLSIQKLRKVYKTRNGELEAIGQVSFDVKNQEFVSIVGPSGCGKSTLLRIVAGLLDKTEGEIIVDKSKFNPDKEVGFVFQKALLLDWRKIIDNVLLPIEILKLDKKKYTNRAMELLDMVGLKGFENRYPNELSGGMQQRVSIARALIHDPKLILMDEPFGALDAITREKMNLELMRIWSESQKTVLFITHEIAEAVFLSDRVIVLSARPSRQVGSFDIDLPRPRNIELKTTSEFNKYVIDVYKTLEVQ</sequence>
<dbReference type="EMBL" id="VUNN01000010">
    <property type="protein sequence ID" value="MSU06348.1"/>
    <property type="molecule type" value="Genomic_DNA"/>
</dbReference>
<reference evidence="5 6" key="1">
    <citation type="submission" date="2019-08" db="EMBL/GenBank/DDBJ databases">
        <title>In-depth cultivation of the pig gut microbiome towards novel bacterial diversity and tailored functional studies.</title>
        <authorList>
            <person name="Wylensek D."/>
            <person name="Hitch T.C.A."/>
            <person name="Clavel T."/>
        </authorList>
    </citation>
    <scope>NUCLEOTIDE SEQUENCE [LARGE SCALE GENOMIC DNA]</scope>
    <source>
        <strain evidence="5 6">NM-380-WT-3C1</strain>
    </source>
</reference>
<dbReference type="PANTHER" id="PTHR42788">
    <property type="entry name" value="TAURINE IMPORT ATP-BINDING PROTEIN-RELATED"/>
    <property type="match status" value="1"/>
</dbReference>
<dbReference type="SMART" id="SM00382">
    <property type="entry name" value="AAA"/>
    <property type="match status" value="1"/>
</dbReference>
<dbReference type="PROSITE" id="PS00211">
    <property type="entry name" value="ABC_TRANSPORTER_1"/>
    <property type="match status" value="1"/>
</dbReference>
<dbReference type="InterPro" id="IPR003439">
    <property type="entry name" value="ABC_transporter-like_ATP-bd"/>
</dbReference>
<dbReference type="SUPFAM" id="SSF52540">
    <property type="entry name" value="P-loop containing nucleoside triphosphate hydrolases"/>
    <property type="match status" value="1"/>
</dbReference>
<keyword evidence="1" id="KW-0813">Transport</keyword>
<gene>
    <name evidence="5" type="ORF">FYJ80_06085</name>
</gene>
<dbReference type="InterPro" id="IPR027417">
    <property type="entry name" value="P-loop_NTPase"/>
</dbReference>
<evidence type="ECO:0000313" key="5">
    <source>
        <dbReference type="EMBL" id="MSU06348.1"/>
    </source>
</evidence>
<keyword evidence="2" id="KW-0547">Nucleotide-binding</keyword>
<dbReference type="Pfam" id="PF00005">
    <property type="entry name" value="ABC_tran"/>
    <property type="match status" value="1"/>
</dbReference>
<dbReference type="GO" id="GO:0016887">
    <property type="term" value="F:ATP hydrolysis activity"/>
    <property type="evidence" value="ECO:0007669"/>
    <property type="project" value="InterPro"/>
</dbReference>
<evidence type="ECO:0000256" key="3">
    <source>
        <dbReference type="ARBA" id="ARBA00022840"/>
    </source>
</evidence>
<dbReference type="InterPro" id="IPR017871">
    <property type="entry name" value="ABC_transporter-like_CS"/>
</dbReference>
<proteinExistence type="predicted"/>
<keyword evidence="3 5" id="KW-0067">ATP-binding</keyword>
<organism evidence="5 6">
    <name type="scientific">Bullifex porci</name>
    <dbReference type="NCBI Taxonomy" id="2606638"/>
    <lineage>
        <taxon>Bacteria</taxon>
        <taxon>Pseudomonadati</taxon>
        <taxon>Spirochaetota</taxon>
        <taxon>Spirochaetia</taxon>
        <taxon>Spirochaetales</taxon>
        <taxon>Spirochaetaceae</taxon>
        <taxon>Bullifex</taxon>
    </lineage>
</organism>
<accession>A0A7X2PDD5</accession>
<name>A0A7X2PDD5_9SPIO</name>
<dbReference type="RefSeq" id="WP_154425322.1">
    <property type="nucleotide sequence ID" value="NZ_VUNN01000010.1"/>
</dbReference>
<dbReference type="PANTHER" id="PTHR42788:SF13">
    <property type="entry name" value="ALIPHATIC SULFONATES IMPORT ATP-BINDING PROTEIN SSUB"/>
    <property type="match status" value="1"/>
</dbReference>